<comment type="similarity">
    <text evidence="3 4">In the C-terminal section; belongs to the PPC synthetase family.</text>
</comment>
<evidence type="ECO:0000256" key="4">
    <source>
        <dbReference type="RuleBase" id="RU364078"/>
    </source>
</evidence>
<dbReference type="Pfam" id="PF04127">
    <property type="entry name" value="DFP"/>
    <property type="match status" value="1"/>
</dbReference>
<dbReference type="GO" id="GO:0004632">
    <property type="term" value="F:phosphopantothenate--cysteine ligase activity"/>
    <property type="evidence" value="ECO:0007669"/>
    <property type="project" value="UniProtKB-EC"/>
</dbReference>
<keyword evidence="2 3" id="KW-0456">Lyase</keyword>
<dbReference type="HAMAP" id="MF_02225">
    <property type="entry name" value="CoaBC"/>
    <property type="match status" value="1"/>
</dbReference>
<comment type="cofactor">
    <cofactor evidence="3">
        <name>FMN</name>
        <dbReference type="ChEBI" id="CHEBI:58210"/>
    </cofactor>
    <text evidence="3">Binds 1 FMN per subunit.</text>
</comment>
<comment type="caution">
    <text evidence="7">The sequence shown here is derived from an EMBL/GenBank/DDBJ whole genome shotgun (WGS) entry which is preliminary data.</text>
</comment>
<dbReference type="InterPro" id="IPR035929">
    <property type="entry name" value="CoaB-like_sf"/>
</dbReference>
<feature type="binding site" evidence="3">
    <location>
        <position position="287"/>
    </location>
    <ligand>
        <name>CTP</name>
        <dbReference type="ChEBI" id="CHEBI:37563"/>
    </ligand>
</feature>
<keyword evidence="3 4" id="KW-0285">Flavoprotein</keyword>
<reference evidence="7 8" key="1">
    <citation type="submission" date="2019-02" db="EMBL/GenBank/DDBJ databases">
        <title>Genome of a new Bacteroidetes strain.</title>
        <authorList>
            <person name="Pitt A."/>
        </authorList>
    </citation>
    <scope>NUCLEOTIDE SEQUENCE [LARGE SCALE GENOMIC DNA]</scope>
    <source>
        <strain evidence="7 8">50C-KIRBA</strain>
    </source>
</reference>
<organism evidence="7 8">
    <name type="scientific">Aquirufa beregesia</name>
    <dbReference type="NCBI Taxonomy" id="2516556"/>
    <lineage>
        <taxon>Bacteria</taxon>
        <taxon>Pseudomonadati</taxon>
        <taxon>Bacteroidota</taxon>
        <taxon>Cytophagia</taxon>
        <taxon>Cytophagales</taxon>
        <taxon>Flectobacillaceae</taxon>
        <taxon>Aquirufa</taxon>
    </lineage>
</organism>
<evidence type="ECO:0000256" key="3">
    <source>
        <dbReference type="HAMAP-Rule" id="MF_02225"/>
    </source>
</evidence>
<dbReference type="InterPro" id="IPR036551">
    <property type="entry name" value="Flavin_trans-like"/>
</dbReference>
<dbReference type="PANTHER" id="PTHR14359">
    <property type="entry name" value="HOMO-OLIGOMERIC FLAVIN CONTAINING CYS DECARBOXYLASE FAMILY"/>
    <property type="match status" value="1"/>
</dbReference>
<evidence type="ECO:0000259" key="5">
    <source>
        <dbReference type="Pfam" id="PF02441"/>
    </source>
</evidence>
<dbReference type="RefSeq" id="WP_166230871.1">
    <property type="nucleotide sequence ID" value="NZ_CBCSIJ010000003.1"/>
</dbReference>
<keyword evidence="3" id="KW-0479">Metal-binding</keyword>
<dbReference type="InterPro" id="IPR003382">
    <property type="entry name" value="Flavoprotein"/>
</dbReference>
<dbReference type="Gene3D" id="3.40.50.1950">
    <property type="entry name" value="Flavin prenyltransferase-like"/>
    <property type="match status" value="1"/>
</dbReference>
<feature type="binding site" evidence="3">
    <location>
        <position position="277"/>
    </location>
    <ligand>
        <name>CTP</name>
        <dbReference type="ChEBI" id="CHEBI:37563"/>
    </ligand>
</feature>
<comment type="catalytic activity">
    <reaction evidence="3 4">
        <text>N-[(R)-4-phosphopantothenoyl]-L-cysteine + H(+) = (R)-4'-phosphopantetheine + CO2</text>
        <dbReference type="Rhea" id="RHEA:16793"/>
        <dbReference type="ChEBI" id="CHEBI:15378"/>
        <dbReference type="ChEBI" id="CHEBI:16526"/>
        <dbReference type="ChEBI" id="CHEBI:59458"/>
        <dbReference type="ChEBI" id="CHEBI:61723"/>
        <dbReference type="EC" id="4.1.1.36"/>
    </reaction>
</comment>
<comment type="similarity">
    <text evidence="3 4">In the N-terminal section; belongs to the HFCD (homo-oligomeric flavin containing Cys decarboxylase) superfamily.</text>
</comment>
<evidence type="ECO:0000313" key="7">
    <source>
        <dbReference type="EMBL" id="NGZ44521.1"/>
    </source>
</evidence>
<feature type="binding site" evidence="3">
    <location>
        <position position="340"/>
    </location>
    <ligand>
        <name>CTP</name>
        <dbReference type="ChEBI" id="CHEBI:37563"/>
    </ligand>
</feature>
<keyword evidence="3 4" id="KW-0288">FMN</keyword>
<evidence type="ECO:0000313" key="8">
    <source>
        <dbReference type="Proteomes" id="UP001318301"/>
    </source>
</evidence>
<feature type="binding site" evidence="3">
    <location>
        <position position="322"/>
    </location>
    <ligand>
        <name>CTP</name>
        <dbReference type="ChEBI" id="CHEBI:37563"/>
    </ligand>
</feature>
<accession>A0ABX0EWR4</accession>
<feature type="domain" description="Flavoprotein" evidence="5">
    <location>
        <begin position="5"/>
        <end position="173"/>
    </location>
</feature>
<keyword evidence="8" id="KW-1185">Reference proteome</keyword>
<dbReference type="NCBIfam" id="TIGR00521">
    <property type="entry name" value="coaBC_dfp"/>
    <property type="match status" value="1"/>
</dbReference>
<comment type="pathway">
    <text evidence="3 4">Cofactor biosynthesis; coenzyme A biosynthesis; CoA from (R)-pantothenate: step 2/5.</text>
</comment>
<keyword evidence="3" id="KW-0511">Multifunctional enzyme</keyword>
<feature type="binding site" evidence="3">
    <location>
        <position position="336"/>
    </location>
    <ligand>
        <name>CTP</name>
        <dbReference type="ChEBI" id="CHEBI:37563"/>
    </ligand>
</feature>
<comment type="pathway">
    <text evidence="3 4">Cofactor biosynthesis; coenzyme A biosynthesis; CoA from (R)-pantothenate: step 3/5.</text>
</comment>
<dbReference type="GO" id="GO:0004633">
    <property type="term" value="F:phosphopantothenoylcysteine decarboxylase activity"/>
    <property type="evidence" value="ECO:0007669"/>
    <property type="project" value="UniProtKB-EC"/>
</dbReference>
<gene>
    <name evidence="3 7" type="primary">coaBC</name>
    <name evidence="7" type="ORF">EWU23_08540</name>
</gene>
<dbReference type="InterPro" id="IPR005252">
    <property type="entry name" value="CoaBC"/>
</dbReference>
<dbReference type="InterPro" id="IPR007085">
    <property type="entry name" value="DNA/pantothenate-metab_flavo_C"/>
</dbReference>
<comment type="function">
    <text evidence="3">Catalyzes two sequential steps in the biosynthesis of coenzyme A. In the first step cysteine is conjugated to 4'-phosphopantothenate to form 4-phosphopantothenoylcysteine. In the second step the latter compound is decarboxylated to form 4'-phosphopantotheine.</text>
</comment>
<dbReference type="SUPFAM" id="SSF102645">
    <property type="entry name" value="CoaB-like"/>
    <property type="match status" value="1"/>
</dbReference>
<evidence type="ECO:0000256" key="2">
    <source>
        <dbReference type="ARBA" id="ARBA00023239"/>
    </source>
</evidence>
<keyword evidence="1 3" id="KW-0210">Decarboxylase</keyword>
<dbReference type="PANTHER" id="PTHR14359:SF6">
    <property type="entry name" value="PHOSPHOPANTOTHENOYLCYSTEINE DECARBOXYLASE"/>
    <property type="match status" value="1"/>
</dbReference>
<dbReference type="Gene3D" id="3.40.50.10300">
    <property type="entry name" value="CoaB-like"/>
    <property type="match status" value="1"/>
</dbReference>
<dbReference type="EMBL" id="SEWW01000004">
    <property type="protein sequence ID" value="NGZ44521.1"/>
    <property type="molecule type" value="Genomic_DNA"/>
</dbReference>
<name>A0ABX0EWR4_9BACT</name>
<keyword evidence="3" id="KW-0460">Magnesium</keyword>
<dbReference type="Proteomes" id="UP001318301">
    <property type="component" value="Unassembled WGS sequence"/>
</dbReference>
<feature type="region of interest" description="Phosphopantothenoylcysteine decarboxylase" evidence="3">
    <location>
        <begin position="1"/>
        <end position="187"/>
    </location>
</feature>
<evidence type="ECO:0000259" key="6">
    <source>
        <dbReference type="Pfam" id="PF04127"/>
    </source>
</evidence>
<protein>
    <recommendedName>
        <fullName evidence="3">Coenzyme A biosynthesis bifunctional protein CoaBC</fullName>
    </recommendedName>
    <alternativeName>
        <fullName evidence="3">DNA/pantothenate metabolism flavoprotein</fullName>
    </alternativeName>
    <alternativeName>
        <fullName evidence="3">Phosphopantothenoylcysteine synthetase/decarboxylase</fullName>
        <shortName evidence="3">PPCS-PPCDC</shortName>
    </alternativeName>
    <domain>
        <recommendedName>
            <fullName evidence="3">Phosphopantothenoylcysteine decarboxylase</fullName>
            <shortName evidence="3">PPC decarboxylase</shortName>
            <shortName evidence="3">PPC-DC</shortName>
            <ecNumber evidence="3">4.1.1.36</ecNumber>
        </recommendedName>
        <alternativeName>
            <fullName evidence="3">CoaC</fullName>
        </alternativeName>
    </domain>
    <domain>
        <recommendedName>
            <fullName evidence="3">Phosphopantothenate--cysteine ligase</fullName>
            <ecNumber evidence="3">6.3.2.5</ecNumber>
        </recommendedName>
        <alternativeName>
            <fullName evidence="3">CoaB</fullName>
        </alternativeName>
        <alternativeName>
            <fullName evidence="3">Phosphopantothenoylcysteine synthetase</fullName>
            <shortName evidence="3">PPC synthetase</shortName>
            <shortName evidence="3">PPC-S</shortName>
        </alternativeName>
    </domain>
</protein>
<dbReference type="Pfam" id="PF02441">
    <property type="entry name" value="Flavoprotein"/>
    <property type="match status" value="1"/>
</dbReference>
<dbReference type="EC" id="4.1.1.36" evidence="3"/>
<dbReference type="SUPFAM" id="SSF52507">
    <property type="entry name" value="Homo-oligomeric flavin-containing Cys decarboxylases, HFCD"/>
    <property type="match status" value="1"/>
</dbReference>
<keyword evidence="3 4" id="KW-0436">Ligase</keyword>
<dbReference type="EC" id="6.3.2.5" evidence="3"/>
<proteinExistence type="inferred from homology"/>
<sequence>MLQGKKIVVGISASIAAYKAILLVRLLKKNGAEVRVIMTQAAKDFVSPLVLSTFSNYPVWIDFHENNVWNNHVELGLWADAFIIAPATCNTLSKMANGLCDNIVIATYLSARCPIFIAPAMDEDMYKHPSTQQNLAKLQSFGNHILSVNTGFLASGLHGEGRMSEPEEILLELVENVGRGRSWQGEKVLISAGPTQEAIDPVRYISNHSSGKMGISLAEAFYLQGAHVTVIAGPMSFKPKFSGINWIPVVSAKDMEQACLREFPSSDWTIMAAAVADYRPVTVASEKIKKKENTLEISLEKTTDILATLGTQKRSHQKLIGFALETENEEAHALDKLQRKKLDAIVLNSLKELGAGFGMDTNQVHVFTSSGERHSLSLKSKEAIAQELVNLFQSWK</sequence>
<comment type="caution">
    <text evidence="3">Lacks conserved residue(s) required for the propagation of feature annotation.</text>
</comment>
<feature type="region of interest" description="Phosphopantothenate--cysteine ligase" evidence="3">
    <location>
        <begin position="188"/>
        <end position="396"/>
    </location>
</feature>
<comment type="catalytic activity">
    <reaction evidence="3 4">
        <text>(R)-4'-phosphopantothenate + L-cysteine + CTP = N-[(R)-4-phosphopantothenoyl]-L-cysteine + CMP + diphosphate + H(+)</text>
        <dbReference type="Rhea" id="RHEA:19397"/>
        <dbReference type="ChEBI" id="CHEBI:10986"/>
        <dbReference type="ChEBI" id="CHEBI:15378"/>
        <dbReference type="ChEBI" id="CHEBI:33019"/>
        <dbReference type="ChEBI" id="CHEBI:35235"/>
        <dbReference type="ChEBI" id="CHEBI:37563"/>
        <dbReference type="ChEBI" id="CHEBI:59458"/>
        <dbReference type="ChEBI" id="CHEBI:60377"/>
        <dbReference type="EC" id="6.3.2.5"/>
    </reaction>
</comment>
<feature type="domain" description="DNA/pantothenate metabolism flavoprotein C-terminal" evidence="6">
    <location>
        <begin position="183"/>
        <end position="391"/>
    </location>
</feature>
<comment type="cofactor">
    <cofactor evidence="3">
        <name>Mg(2+)</name>
        <dbReference type="ChEBI" id="CHEBI:18420"/>
    </cofactor>
</comment>
<comment type="function">
    <text evidence="4">Catalyzes two steps in the biosynthesis of coenzyme A. In the first step cysteine is conjugated to 4'-phosphopantothenate to form 4-phosphopantothenoylcysteine, in the latter compound is decarboxylated to form 4'-phosphopantotheine.</text>
</comment>
<evidence type="ECO:0000256" key="1">
    <source>
        <dbReference type="ARBA" id="ARBA00022793"/>
    </source>
</evidence>